<protein>
    <recommendedName>
        <fullName evidence="3">Reverse transcriptase domain-containing protein</fullName>
    </recommendedName>
</protein>
<evidence type="ECO:0008006" key="3">
    <source>
        <dbReference type="Google" id="ProtNLM"/>
    </source>
</evidence>
<keyword evidence="2" id="KW-1185">Reference proteome</keyword>
<dbReference type="AlphaFoldDB" id="A0A6J8BES8"/>
<proteinExistence type="predicted"/>
<accession>A0A6J8BES8</accession>
<dbReference type="EMBL" id="CACVKT020002909">
    <property type="protein sequence ID" value="CAC5380587.1"/>
    <property type="molecule type" value="Genomic_DNA"/>
</dbReference>
<dbReference type="Proteomes" id="UP000507470">
    <property type="component" value="Unassembled WGS sequence"/>
</dbReference>
<reference evidence="1 2" key="1">
    <citation type="submission" date="2020-06" db="EMBL/GenBank/DDBJ databases">
        <authorList>
            <person name="Li R."/>
            <person name="Bekaert M."/>
        </authorList>
    </citation>
    <scope>NUCLEOTIDE SEQUENCE [LARGE SCALE GENOMIC DNA]</scope>
    <source>
        <strain evidence="2">wild</strain>
    </source>
</reference>
<sequence length="350" mass="39538">MDEGNGRIIGILINSDPKICVVCVYLPTNNASVNSIVDYGECLDILDHIINNYSATYKIVIAGKCNGTAQNVDAESNLELLMTILQKATKVSTPRKIIHLKGPKWKASPTAKILIDICHKTYREWCENGKPEGQLKHKKIKAQRELRRQFRMEKTLDRQDLYNQIMENPSTELFHRLIKRNRGSSVVKTPLLKIDNSEVNDPVKQRGCFMKYFEDLAIPKDKGYDEKYLELCTIRHKLISELCSNSTDAFVPFTENEIQSGINHLHTGKAIDEFDICAEQLKTAGDILVPIITKTFNSILCNGAFPDALKSGILTPILKKLKDPSILDNYRGITVTPVSSLSYLNVYYCL</sequence>
<gene>
    <name evidence="1" type="ORF">MCOR_16527</name>
</gene>
<dbReference type="PANTHER" id="PTHR19446">
    <property type="entry name" value="REVERSE TRANSCRIPTASES"/>
    <property type="match status" value="1"/>
</dbReference>
<dbReference type="OrthoDB" id="10014409at2759"/>
<evidence type="ECO:0000313" key="2">
    <source>
        <dbReference type="Proteomes" id="UP000507470"/>
    </source>
</evidence>
<name>A0A6J8BES8_MYTCO</name>
<organism evidence="1 2">
    <name type="scientific">Mytilus coruscus</name>
    <name type="common">Sea mussel</name>
    <dbReference type="NCBI Taxonomy" id="42192"/>
    <lineage>
        <taxon>Eukaryota</taxon>
        <taxon>Metazoa</taxon>
        <taxon>Spiralia</taxon>
        <taxon>Lophotrochozoa</taxon>
        <taxon>Mollusca</taxon>
        <taxon>Bivalvia</taxon>
        <taxon>Autobranchia</taxon>
        <taxon>Pteriomorphia</taxon>
        <taxon>Mytilida</taxon>
        <taxon>Mytiloidea</taxon>
        <taxon>Mytilidae</taxon>
        <taxon>Mytilinae</taxon>
        <taxon>Mytilus</taxon>
    </lineage>
</organism>
<evidence type="ECO:0000313" key="1">
    <source>
        <dbReference type="EMBL" id="CAC5380587.1"/>
    </source>
</evidence>